<comment type="subcellular location">
    <subcellularLocation>
        <location evidence="1">Cell inner membrane</location>
        <topology evidence="1">Multi-pass membrane protein</topology>
    </subcellularLocation>
</comment>
<dbReference type="Gene3D" id="1.20.120.30">
    <property type="entry name" value="Aspartate receptor, ligand-binding domain"/>
    <property type="match status" value="1"/>
</dbReference>
<keyword evidence="12" id="KW-0175">Coiled coil</keyword>
<evidence type="ECO:0000256" key="12">
    <source>
        <dbReference type="SAM" id="Coils"/>
    </source>
</evidence>
<dbReference type="CDD" id="cd06225">
    <property type="entry name" value="HAMP"/>
    <property type="match status" value="1"/>
</dbReference>
<keyword evidence="7 14" id="KW-1133">Transmembrane helix</keyword>
<dbReference type="SMART" id="SM00304">
    <property type="entry name" value="HAMP"/>
    <property type="match status" value="1"/>
</dbReference>
<evidence type="ECO:0000256" key="11">
    <source>
        <dbReference type="PROSITE-ProRule" id="PRU00284"/>
    </source>
</evidence>
<feature type="domain" description="HAMP" evidence="16">
    <location>
        <begin position="216"/>
        <end position="268"/>
    </location>
</feature>
<evidence type="ECO:0000256" key="4">
    <source>
        <dbReference type="ARBA" id="ARBA00022500"/>
    </source>
</evidence>
<dbReference type="InterPro" id="IPR004091">
    <property type="entry name" value="Chemotax_Me-accpt_rcpt_Me-site"/>
</dbReference>
<keyword evidence="9 11" id="KW-0807">Transducer</keyword>
<name>A0A1I3A2D3_9GAMM</name>
<feature type="transmembrane region" description="Helical" evidence="14">
    <location>
        <begin position="12"/>
        <end position="33"/>
    </location>
</feature>
<dbReference type="STRING" id="442341.SAMN04487959_10496"/>
<evidence type="ECO:0000256" key="5">
    <source>
        <dbReference type="ARBA" id="ARBA00022519"/>
    </source>
</evidence>
<feature type="compositionally biased region" description="Low complexity" evidence="13">
    <location>
        <begin position="534"/>
        <end position="548"/>
    </location>
</feature>
<evidence type="ECO:0000313" key="18">
    <source>
        <dbReference type="Proteomes" id="UP000199040"/>
    </source>
</evidence>
<protein>
    <submittedName>
        <fullName evidence="17">Methyl-accepting chemotaxis sensory transducer with TarH sensor</fullName>
    </submittedName>
</protein>
<dbReference type="PANTHER" id="PTHR43531:SF14">
    <property type="entry name" value="METHYL-ACCEPTING CHEMOTAXIS PROTEIN I-RELATED"/>
    <property type="match status" value="1"/>
</dbReference>
<dbReference type="Proteomes" id="UP000199040">
    <property type="component" value="Unassembled WGS sequence"/>
</dbReference>
<feature type="region of interest" description="Disordered" evidence="13">
    <location>
        <begin position="534"/>
        <end position="575"/>
    </location>
</feature>
<dbReference type="Pfam" id="PF00672">
    <property type="entry name" value="HAMP"/>
    <property type="match status" value="1"/>
</dbReference>
<dbReference type="GO" id="GO:0005886">
    <property type="term" value="C:plasma membrane"/>
    <property type="evidence" value="ECO:0007669"/>
    <property type="project" value="UniProtKB-SubCell"/>
</dbReference>
<comment type="similarity">
    <text evidence="10">Belongs to the methyl-accepting chemotaxis (MCP) protein family.</text>
</comment>
<keyword evidence="8 14" id="KW-0472">Membrane</keyword>
<proteinExistence type="inferred from homology"/>
<dbReference type="RefSeq" id="WP_092844548.1">
    <property type="nucleotide sequence ID" value="NZ_FOPY01000004.1"/>
</dbReference>
<dbReference type="PROSITE" id="PS50111">
    <property type="entry name" value="CHEMOTAXIS_TRANSDUC_2"/>
    <property type="match status" value="1"/>
</dbReference>
<dbReference type="FunFam" id="1.10.287.950:FF:000001">
    <property type="entry name" value="Methyl-accepting chemotaxis sensory transducer"/>
    <property type="match status" value="1"/>
</dbReference>
<keyword evidence="4" id="KW-0145">Chemotaxis</keyword>
<keyword evidence="6 14" id="KW-0812">Transmembrane</keyword>
<accession>A0A1I3A2D3</accession>
<organism evidence="17 18">
    <name type="scientific">Modicisalibacter xianhensis</name>
    <dbReference type="NCBI Taxonomy" id="442341"/>
    <lineage>
        <taxon>Bacteria</taxon>
        <taxon>Pseudomonadati</taxon>
        <taxon>Pseudomonadota</taxon>
        <taxon>Gammaproteobacteria</taxon>
        <taxon>Oceanospirillales</taxon>
        <taxon>Halomonadaceae</taxon>
        <taxon>Modicisalibacter</taxon>
    </lineage>
</organism>
<dbReference type="CDD" id="cd11386">
    <property type="entry name" value="MCP_signal"/>
    <property type="match status" value="1"/>
</dbReference>
<evidence type="ECO:0000256" key="8">
    <source>
        <dbReference type="ARBA" id="ARBA00023136"/>
    </source>
</evidence>
<dbReference type="GO" id="GO:0006935">
    <property type="term" value="P:chemotaxis"/>
    <property type="evidence" value="ECO:0007669"/>
    <property type="project" value="UniProtKB-KW"/>
</dbReference>
<evidence type="ECO:0000256" key="9">
    <source>
        <dbReference type="ARBA" id="ARBA00023224"/>
    </source>
</evidence>
<evidence type="ECO:0000256" key="10">
    <source>
        <dbReference type="ARBA" id="ARBA00029447"/>
    </source>
</evidence>
<evidence type="ECO:0000256" key="13">
    <source>
        <dbReference type="SAM" id="MobiDB-lite"/>
    </source>
</evidence>
<dbReference type="PRINTS" id="PR00260">
    <property type="entry name" value="CHEMTRNSDUCR"/>
</dbReference>
<keyword evidence="2" id="KW-1003">Cell membrane</keyword>
<keyword evidence="18" id="KW-1185">Reference proteome</keyword>
<dbReference type="GO" id="GO:0007165">
    <property type="term" value="P:signal transduction"/>
    <property type="evidence" value="ECO:0007669"/>
    <property type="project" value="UniProtKB-KW"/>
</dbReference>
<dbReference type="EMBL" id="FOPY01000004">
    <property type="protein sequence ID" value="SFH44322.1"/>
    <property type="molecule type" value="Genomic_DNA"/>
</dbReference>
<evidence type="ECO:0000256" key="6">
    <source>
        <dbReference type="ARBA" id="ARBA00022692"/>
    </source>
</evidence>
<evidence type="ECO:0000256" key="7">
    <source>
        <dbReference type="ARBA" id="ARBA00022989"/>
    </source>
</evidence>
<feature type="transmembrane region" description="Helical" evidence="14">
    <location>
        <begin position="191"/>
        <end position="214"/>
    </location>
</feature>
<evidence type="ECO:0000259" key="16">
    <source>
        <dbReference type="PROSITE" id="PS50885"/>
    </source>
</evidence>
<evidence type="ECO:0000313" key="17">
    <source>
        <dbReference type="EMBL" id="SFH44322.1"/>
    </source>
</evidence>
<dbReference type="Gene3D" id="1.10.287.950">
    <property type="entry name" value="Methyl-accepting chemotaxis protein"/>
    <property type="match status" value="1"/>
</dbReference>
<dbReference type="InterPro" id="IPR051310">
    <property type="entry name" value="MCP_chemotaxis"/>
</dbReference>
<evidence type="ECO:0000256" key="3">
    <source>
        <dbReference type="ARBA" id="ARBA00022481"/>
    </source>
</evidence>
<dbReference type="InterPro" id="IPR003660">
    <property type="entry name" value="HAMP_dom"/>
</dbReference>
<evidence type="ECO:0000256" key="1">
    <source>
        <dbReference type="ARBA" id="ARBA00004429"/>
    </source>
</evidence>
<dbReference type="PANTHER" id="PTHR43531">
    <property type="entry name" value="PROTEIN ICFG"/>
    <property type="match status" value="1"/>
</dbReference>
<evidence type="ECO:0000256" key="14">
    <source>
        <dbReference type="SAM" id="Phobius"/>
    </source>
</evidence>
<dbReference type="SMART" id="SM00283">
    <property type="entry name" value="MA"/>
    <property type="match status" value="1"/>
</dbReference>
<dbReference type="Pfam" id="PF02203">
    <property type="entry name" value="TarH"/>
    <property type="match status" value="1"/>
</dbReference>
<keyword evidence="3" id="KW-0488">Methylation</keyword>
<gene>
    <name evidence="17" type="ORF">SAMN04487959_10496</name>
</gene>
<evidence type="ECO:0000259" key="15">
    <source>
        <dbReference type="PROSITE" id="PS50111"/>
    </source>
</evidence>
<dbReference type="SUPFAM" id="SSF47170">
    <property type="entry name" value="Aspartate receptor, ligand-binding domain"/>
    <property type="match status" value="1"/>
</dbReference>
<dbReference type="PROSITE" id="PS50885">
    <property type="entry name" value="HAMP"/>
    <property type="match status" value="1"/>
</dbReference>
<evidence type="ECO:0000256" key="2">
    <source>
        <dbReference type="ARBA" id="ARBA00022475"/>
    </source>
</evidence>
<reference evidence="17 18" key="1">
    <citation type="submission" date="2016-10" db="EMBL/GenBank/DDBJ databases">
        <authorList>
            <person name="de Groot N.N."/>
        </authorList>
    </citation>
    <scope>NUCLEOTIDE SEQUENCE [LARGE SCALE GENOMIC DNA]</scope>
    <source>
        <strain evidence="17 18">CGMCC 1.6848</strain>
    </source>
</reference>
<dbReference type="InterPro" id="IPR035440">
    <property type="entry name" value="4HB_MCP_dom_sf"/>
</dbReference>
<dbReference type="SUPFAM" id="SSF58104">
    <property type="entry name" value="Methyl-accepting chemotaxis protein (MCP) signaling domain"/>
    <property type="match status" value="1"/>
</dbReference>
<dbReference type="Pfam" id="PF00015">
    <property type="entry name" value="MCPsignal"/>
    <property type="match status" value="1"/>
</dbReference>
<feature type="domain" description="Methyl-accepting transducer" evidence="15">
    <location>
        <begin position="273"/>
        <end position="502"/>
    </location>
</feature>
<dbReference type="AlphaFoldDB" id="A0A1I3A2D3"/>
<dbReference type="InterPro" id="IPR004090">
    <property type="entry name" value="Chemotax_Me-accpt_rcpt"/>
</dbReference>
<sequence>MKRLLGNISINTLLTSVLLCVGVFFLVLAGLAYTGNRAAEESIGTLNEVNVKQLSEISRADVLKLRARLSLEGASAALYLGRSDLAEAQVTQAKDLIERAQARFAAFQALPKSEAIHPLTDPVETHFAEVLRLLELQQQALAGNNISGYDTFKPELENAEAPLASAMTEYVRYANELGQASMSEYQARTQLFEAIGLAVVVFALLMLVAVRFGLVNMVVRPLREAGEHFERIAKADLSHEIKVFNRNEIGQLFASMRDMQQGLSKTVATVRQSSGSIHVGTREIASGNADLSSRTEQQAASIEETAASMEQLTATVRQNADNARQASTLANDASSTAGHGGDVVERVITTMHGISGSSKKISDITGVIDSIAFQTNILALNASVEAARAGEQGRGFAVVAGEVRNLASRSAAAAKEIKALIDNSVAQIQEGSTLVEEAGTTMRDVVAAVRRVTDIMDEISAASQEQSDGIEQVNTAITQMDEVTQQNAALVQQAAAAAASLEEQASRLEQAVAVFRLAGHGQLGSEPTARLAHATASPSAPATKQSAAHRIPAARNKAAVKSQPVAEAGDDWEEF</sequence>
<dbReference type="InterPro" id="IPR003122">
    <property type="entry name" value="Tar_rcpt_lig-bd"/>
</dbReference>
<dbReference type="PROSITE" id="PS00538">
    <property type="entry name" value="CHEMOTAXIS_TRANSDUC_1"/>
    <property type="match status" value="1"/>
</dbReference>
<dbReference type="GO" id="GO:0004888">
    <property type="term" value="F:transmembrane signaling receptor activity"/>
    <property type="evidence" value="ECO:0007669"/>
    <property type="project" value="InterPro"/>
</dbReference>
<feature type="coiled-coil region" evidence="12">
    <location>
        <begin position="491"/>
        <end position="518"/>
    </location>
</feature>
<dbReference type="InterPro" id="IPR004089">
    <property type="entry name" value="MCPsignal_dom"/>
</dbReference>
<keyword evidence="5" id="KW-0997">Cell inner membrane</keyword>